<dbReference type="AlphaFoldDB" id="A0A6J6WTV1"/>
<dbReference type="EMBL" id="CAFAAI010000007">
    <property type="protein sequence ID" value="CAB4786663.1"/>
    <property type="molecule type" value="Genomic_DNA"/>
</dbReference>
<evidence type="ECO:0000313" key="2">
    <source>
        <dbReference type="EMBL" id="CAB4786663.1"/>
    </source>
</evidence>
<name>A0A6J6WTV1_9ZZZZ</name>
<sequence length="65" mass="7551">MAAFPGNISPVPTDEETVAITAALHAMWPRPMVVADDDRVRDTAWRFSGRWWNVPLPMRRDRPYR</sequence>
<accession>A0A6J6WTV1</accession>
<evidence type="ECO:0000313" key="1">
    <source>
        <dbReference type="EMBL" id="CAB4786322.1"/>
    </source>
</evidence>
<proteinExistence type="predicted"/>
<gene>
    <name evidence="1" type="ORF">UFOPK2992_00091</name>
    <name evidence="2" type="ORF">UFOPK2992_00107</name>
</gene>
<organism evidence="2">
    <name type="scientific">freshwater metagenome</name>
    <dbReference type="NCBI Taxonomy" id="449393"/>
    <lineage>
        <taxon>unclassified sequences</taxon>
        <taxon>metagenomes</taxon>
        <taxon>ecological metagenomes</taxon>
    </lineage>
</organism>
<protein>
    <submittedName>
        <fullName evidence="2">Unannotated protein</fullName>
    </submittedName>
</protein>
<dbReference type="EMBL" id="CAFAAI010000005">
    <property type="protein sequence ID" value="CAB4786322.1"/>
    <property type="molecule type" value="Genomic_DNA"/>
</dbReference>
<reference evidence="2" key="1">
    <citation type="submission" date="2020-05" db="EMBL/GenBank/DDBJ databases">
        <authorList>
            <person name="Chiriac C."/>
            <person name="Salcher M."/>
            <person name="Ghai R."/>
            <person name="Kavagutti S V."/>
        </authorList>
    </citation>
    <scope>NUCLEOTIDE SEQUENCE</scope>
</reference>